<accession>A0A1H8AYH7</accession>
<gene>
    <name evidence="1" type="ORF">SAMN05192533_105183</name>
</gene>
<proteinExistence type="predicted"/>
<evidence type="ECO:0000313" key="2">
    <source>
        <dbReference type="Proteomes" id="UP000198553"/>
    </source>
</evidence>
<reference evidence="2" key="1">
    <citation type="submission" date="2016-10" db="EMBL/GenBank/DDBJ databases">
        <authorList>
            <person name="Varghese N."/>
            <person name="Submissions S."/>
        </authorList>
    </citation>
    <scope>NUCLEOTIDE SEQUENCE [LARGE SCALE GENOMIC DNA]</scope>
    <source>
        <strain evidence="2">B48,IBRC-M 10115,DSM 25386,CECT 8001</strain>
    </source>
</reference>
<dbReference type="RefSeq" id="WP_090744014.1">
    <property type="nucleotide sequence ID" value="NZ_FOBW01000005.1"/>
</dbReference>
<name>A0A1H8AYH7_9BACI</name>
<protein>
    <submittedName>
        <fullName evidence="1">Uncharacterized protein</fullName>
    </submittedName>
</protein>
<dbReference type="STRING" id="930146.SAMN05192533_105183"/>
<dbReference type="EMBL" id="FOBW01000005">
    <property type="protein sequence ID" value="SEM74964.1"/>
    <property type="molecule type" value="Genomic_DNA"/>
</dbReference>
<sequence length="155" mass="17553">MRKLLLFISTIAFFILPGFDQTEQISLSSIDTTIIKAENILRYDIKMKNEGPKPFKSEFDYPGQYYYGLEVVVRPGEKLASKMELVEDSKYMKMLPMGSGGTGMIDSGKEGSFHVEYRIKDGGDPKEVKKWAFDSTVLIIDGVKIIKEFPLNHEG</sequence>
<evidence type="ECO:0000313" key="1">
    <source>
        <dbReference type="EMBL" id="SEM74964.1"/>
    </source>
</evidence>
<dbReference type="Proteomes" id="UP000198553">
    <property type="component" value="Unassembled WGS sequence"/>
</dbReference>
<keyword evidence="2" id="KW-1185">Reference proteome</keyword>
<dbReference type="AlphaFoldDB" id="A0A1H8AYH7"/>
<organism evidence="1 2">
    <name type="scientific">Mesobacillus persicus</name>
    <dbReference type="NCBI Taxonomy" id="930146"/>
    <lineage>
        <taxon>Bacteria</taxon>
        <taxon>Bacillati</taxon>
        <taxon>Bacillota</taxon>
        <taxon>Bacilli</taxon>
        <taxon>Bacillales</taxon>
        <taxon>Bacillaceae</taxon>
        <taxon>Mesobacillus</taxon>
    </lineage>
</organism>
<dbReference type="OrthoDB" id="2719927at2"/>